<keyword evidence="1" id="KW-0812">Transmembrane</keyword>
<evidence type="ECO:0000313" key="3">
    <source>
        <dbReference type="Proteomes" id="UP001589774"/>
    </source>
</evidence>
<protein>
    <submittedName>
        <fullName evidence="2">Tol-pal system YbgF family protein</fullName>
    </submittedName>
</protein>
<dbReference type="InterPro" id="IPR011990">
    <property type="entry name" value="TPR-like_helical_dom_sf"/>
</dbReference>
<dbReference type="EMBL" id="JBHLWO010000001">
    <property type="protein sequence ID" value="MFC0316762.1"/>
    <property type="molecule type" value="Genomic_DNA"/>
</dbReference>
<comment type="caution">
    <text evidence="2">The sequence shown here is derived from an EMBL/GenBank/DDBJ whole genome shotgun (WGS) entry which is preliminary data.</text>
</comment>
<evidence type="ECO:0000256" key="1">
    <source>
        <dbReference type="SAM" id="Phobius"/>
    </source>
</evidence>
<gene>
    <name evidence="2" type="ORF">ACFFI0_00530</name>
</gene>
<dbReference type="Proteomes" id="UP001589774">
    <property type="component" value="Unassembled WGS sequence"/>
</dbReference>
<organism evidence="2 3">
    <name type="scientific">Olivibacter oleidegradans</name>
    <dbReference type="NCBI Taxonomy" id="760123"/>
    <lineage>
        <taxon>Bacteria</taxon>
        <taxon>Pseudomonadati</taxon>
        <taxon>Bacteroidota</taxon>
        <taxon>Sphingobacteriia</taxon>
        <taxon>Sphingobacteriales</taxon>
        <taxon>Sphingobacteriaceae</taxon>
        <taxon>Olivibacter</taxon>
    </lineage>
</organism>
<sequence length="235" mass="27438">MTDVNYDNIERYLSGSMTDKERHHFEAELDENEDLAQELHFYMYVNQSISECLYHTPIEELSFGKAKNKRYQDMNRLKWMALTAIGVIFVTILLWSPWKIYREIDASSVQMGTVNAEGLPVGNKYADIIELFNAGKYEEALPLLNGALTEQPNDLYIRYYRGLTFLNLKYLGSARRDLLKIYTENAPQMYDAAYYIALSYLEEEDDYKESARNWLDKIPQEAPIHSKAEALRKLL</sequence>
<proteinExistence type="predicted"/>
<feature type="transmembrane region" description="Helical" evidence="1">
    <location>
        <begin position="79"/>
        <end position="98"/>
    </location>
</feature>
<dbReference type="SUPFAM" id="SSF48452">
    <property type="entry name" value="TPR-like"/>
    <property type="match status" value="1"/>
</dbReference>
<name>A0ABV6HDS2_9SPHI</name>
<evidence type="ECO:0000313" key="2">
    <source>
        <dbReference type="EMBL" id="MFC0316762.1"/>
    </source>
</evidence>
<keyword evidence="1" id="KW-0472">Membrane</keyword>
<dbReference type="RefSeq" id="WP_013663984.1">
    <property type="nucleotide sequence ID" value="NZ_JBHLWO010000001.1"/>
</dbReference>
<keyword evidence="1" id="KW-1133">Transmembrane helix</keyword>
<reference evidence="2 3" key="1">
    <citation type="submission" date="2024-09" db="EMBL/GenBank/DDBJ databases">
        <authorList>
            <person name="Sun Q."/>
            <person name="Mori K."/>
        </authorList>
    </citation>
    <scope>NUCLEOTIDE SEQUENCE [LARGE SCALE GENOMIC DNA]</scope>
    <source>
        <strain evidence="2 3">CCM 7765</strain>
    </source>
</reference>
<accession>A0ABV6HDS2</accession>
<dbReference type="Gene3D" id="1.25.40.10">
    <property type="entry name" value="Tetratricopeptide repeat domain"/>
    <property type="match status" value="1"/>
</dbReference>
<keyword evidence="3" id="KW-1185">Reference proteome</keyword>